<keyword evidence="2" id="KW-0560">Oxidoreductase</keyword>
<dbReference type="InterPro" id="IPR017900">
    <property type="entry name" value="4Fe4S_Fe_S_CS"/>
</dbReference>
<dbReference type="InterPro" id="IPR009051">
    <property type="entry name" value="Helical_ferredxn"/>
</dbReference>
<dbReference type="InterPro" id="IPR053135">
    <property type="entry name" value="AKR2_Oxidoreductase"/>
</dbReference>
<reference evidence="2 3" key="1">
    <citation type="submission" date="2016-08" db="EMBL/GenBank/DDBJ databases">
        <authorList>
            <person name="Seilhamer J.J."/>
        </authorList>
    </citation>
    <scope>NUCLEOTIDE SEQUENCE [LARGE SCALE GENOMIC DNA]</scope>
    <source>
        <strain evidence="2">Buetzberg</strain>
    </source>
</reference>
<dbReference type="Pfam" id="PF00248">
    <property type="entry name" value="Aldo_ket_red"/>
    <property type="match status" value="1"/>
</dbReference>
<dbReference type="EC" id="1.-.-.-" evidence="2"/>
<sequence>MLYRELGSTGEKVSILGFGAMRLPTLDGQDAKIDFEKTKELVRYAVDCGVNYIDTAHPYHSGESERVLGEVLKDGYREKVHLATKLPSWKIQTREDMDFYLEEQMKRLQTDQIDFYLLHSLKKDYWENLSSLGVLEFLDDAVADGRIKYTGFSFHDEIDLFFEIIDSYNWDVCQVQYNLVDENYQAGIDGIRYASSQGIGVIVMEPMRGGALVNEVPREVQEIWDEAPVRRTPAEWALRFLWDKKCISTVLSGMNTFEQLEENLKIGEAGLPDSLTDDELDLVREVRRVYHQRMKVLCTECGYCMPCPDGVNIPGNFRYFNSAHMYGDVENARMNYYGLLTEKERASNCTQCGECEWICPQMIDIKGTLREVSKTFEK</sequence>
<dbReference type="GO" id="GO:0051536">
    <property type="term" value="F:iron-sulfur cluster binding"/>
    <property type="evidence" value="ECO:0007669"/>
    <property type="project" value="InterPro"/>
</dbReference>
<dbReference type="Proteomes" id="UP000094707">
    <property type="component" value="Chromosome I"/>
</dbReference>
<dbReference type="AlphaFoldDB" id="A0A1D3L4R0"/>
<dbReference type="Gene3D" id="1.10.1060.10">
    <property type="entry name" value="Alpha-helical ferredoxin"/>
    <property type="match status" value="1"/>
</dbReference>
<proteinExistence type="predicted"/>
<dbReference type="Pfam" id="PF13187">
    <property type="entry name" value="Fer4_9"/>
    <property type="match status" value="1"/>
</dbReference>
<feature type="domain" description="4Fe-4S ferredoxin-type" evidence="1">
    <location>
        <begin position="340"/>
        <end position="368"/>
    </location>
</feature>
<gene>
    <name evidence="2" type="primary">yccK</name>
    <name evidence="2" type="ORF">MCBB_2045</name>
</gene>
<dbReference type="EMBL" id="LT607756">
    <property type="protein sequence ID" value="SCG86593.1"/>
    <property type="molecule type" value="Genomic_DNA"/>
</dbReference>
<dbReference type="Gene3D" id="3.20.20.100">
    <property type="entry name" value="NADP-dependent oxidoreductase domain"/>
    <property type="match status" value="1"/>
</dbReference>
<keyword evidence="3" id="KW-1185">Reference proteome</keyword>
<dbReference type="SUPFAM" id="SSF51430">
    <property type="entry name" value="NAD(P)-linked oxidoreductase"/>
    <property type="match status" value="1"/>
</dbReference>
<name>A0A1D3L4R0_9EURY</name>
<dbReference type="PANTHER" id="PTHR43312">
    <property type="entry name" value="D-THREO-ALDOSE 1-DEHYDROGENASE"/>
    <property type="match status" value="1"/>
</dbReference>
<dbReference type="PROSITE" id="PS51379">
    <property type="entry name" value="4FE4S_FER_2"/>
    <property type="match status" value="1"/>
</dbReference>
<evidence type="ECO:0000259" key="1">
    <source>
        <dbReference type="PROSITE" id="PS51379"/>
    </source>
</evidence>
<accession>A0A1D3L4R0</accession>
<dbReference type="InterPro" id="IPR023210">
    <property type="entry name" value="NADP_OxRdtase_dom"/>
</dbReference>
<evidence type="ECO:0000313" key="3">
    <source>
        <dbReference type="Proteomes" id="UP000094707"/>
    </source>
</evidence>
<evidence type="ECO:0000313" key="2">
    <source>
        <dbReference type="EMBL" id="SCG86593.1"/>
    </source>
</evidence>
<dbReference type="GeneID" id="30412880"/>
<dbReference type="GO" id="GO:0016491">
    <property type="term" value="F:oxidoreductase activity"/>
    <property type="evidence" value="ECO:0007669"/>
    <property type="project" value="UniProtKB-KW"/>
</dbReference>
<protein>
    <submittedName>
        <fullName evidence="2">Putative oxidoreductase YccK</fullName>
        <ecNumber evidence="2">1.-.-.-</ecNumber>
    </submittedName>
</protein>
<dbReference type="PATRIC" id="fig|129848.4.peg.2095"/>
<dbReference type="PROSITE" id="PS00198">
    <property type="entry name" value="4FE4S_FER_1"/>
    <property type="match status" value="1"/>
</dbReference>
<dbReference type="RefSeq" id="WP_071907642.1">
    <property type="nucleotide sequence ID" value="NZ_LT607756.1"/>
</dbReference>
<dbReference type="InterPro" id="IPR036812">
    <property type="entry name" value="NAD(P)_OxRdtase_dom_sf"/>
</dbReference>
<dbReference type="InterPro" id="IPR017896">
    <property type="entry name" value="4Fe4S_Fe-S-bd"/>
</dbReference>
<dbReference type="KEGG" id="mcub:MCBB_2045"/>
<dbReference type="STRING" id="118062.MCBB_2045"/>
<dbReference type="PANTHER" id="PTHR43312:SF2">
    <property type="entry name" value="OXIDOREDUCTASE"/>
    <property type="match status" value="1"/>
</dbReference>
<dbReference type="CDD" id="cd19096">
    <property type="entry name" value="AKR_Fe-S_oxidoreductase"/>
    <property type="match status" value="1"/>
</dbReference>
<dbReference type="OrthoDB" id="28487at2157"/>
<organism evidence="2 3">
    <name type="scientific">Methanobacterium congolense</name>
    <dbReference type="NCBI Taxonomy" id="118062"/>
    <lineage>
        <taxon>Archaea</taxon>
        <taxon>Methanobacteriati</taxon>
        <taxon>Methanobacteriota</taxon>
        <taxon>Methanomada group</taxon>
        <taxon>Methanobacteria</taxon>
        <taxon>Methanobacteriales</taxon>
        <taxon>Methanobacteriaceae</taxon>
        <taxon>Methanobacterium</taxon>
    </lineage>
</organism>